<dbReference type="PANTHER" id="PTHR21299">
    <property type="entry name" value="CYTIDYLATE KINASE/PANTOATE-BETA-ALANINE LIGASE"/>
    <property type="match status" value="1"/>
</dbReference>
<dbReference type="GO" id="GO:0005829">
    <property type="term" value="C:cytosol"/>
    <property type="evidence" value="ECO:0007669"/>
    <property type="project" value="TreeGrafter"/>
</dbReference>
<evidence type="ECO:0000256" key="8">
    <source>
        <dbReference type="ARBA" id="ARBA00022655"/>
    </source>
</evidence>
<evidence type="ECO:0000256" key="7">
    <source>
        <dbReference type="ARBA" id="ARBA00022598"/>
    </source>
</evidence>
<evidence type="ECO:0000256" key="1">
    <source>
        <dbReference type="ARBA" id="ARBA00004496"/>
    </source>
</evidence>
<keyword evidence="7 13" id="KW-0436">Ligase</keyword>
<evidence type="ECO:0000256" key="13">
    <source>
        <dbReference type="HAMAP-Rule" id="MF_00158"/>
    </source>
</evidence>
<dbReference type="FunFam" id="3.40.50.620:FF:000114">
    <property type="entry name" value="Pantothenate synthetase"/>
    <property type="match status" value="1"/>
</dbReference>
<dbReference type="GO" id="GO:0005524">
    <property type="term" value="F:ATP binding"/>
    <property type="evidence" value="ECO:0007669"/>
    <property type="project" value="UniProtKB-KW"/>
</dbReference>
<evidence type="ECO:0000256" key="9">
    <source>
        <dbReference type="ARBA" id="ARBA00022741"/>
    </source>
</evidence>
<proteinExistence type="inferred from homology"/>
<comment type="function">
    <text evidence="12 13">Catalyzes the condensation of pantoate with beta-alanine in an ATP-dependent reaction via a pantoyl-adenylate intermediate.</text>
</comment>
<dbReference type="InterPro" id="IPR004821">
    <property type="entry name" value="Cyt_trans-like"/>
</dbReference>
<comment type="caution">
    <text evidence="14">The sequence shown here is derived from an EMBL/GenBank/DDBJ whole genome shotgun (WGS) entry which is preliminary data.</text>
</comment>
<evidence type="ECO:0000256" key="6">
    <source>
        <dbReference type="ARBA" id="ARBA00022490"/>
    </source>
</evidence>
<dbReference type="InterPro" id="IPR014729">
    <property type="entry name" value="Rossmann-like_a/b/a_fold"/>
</dbReference>
<evidence type="ECO:0000313" key="14">
    <source>
        <dbReference type="EMBL" id="TGY94126.1"/>
    </source>
</evidence>
<feature type="active site" description="Proton donor" evidence="13">
    <location>
        <position position="43"/>
    </location>
</feature>
<name>A0A4S2HDR2_9PROT</name>
<comment type="subunit">
    <text evidence="13">Homodimer.</text>
</comment>
<evidence type="ECO:0000256" key="12">
    <source>
        <dbReference type="ARBA" id="ARBA00055042"/>
    </source>
</evidence>
<dbReference type="InterPro" id="IPR003721">
    <property type="entry name" value="Pantoate_ligase"/>
</dbReference>
<evidence type="ECO:0000256" key="5">
    <source>
        <dbReference type="ARBA" id="ARBA00014155"/>
    </source>
</evidence>
<evidence type="ECO:0000256" key="10">
    <source>
        <dbReference type="ARBA" id="ARBA00022840"/>
    </source>
</evidence>
<dbReference type="CDD" id="cd00560">
    <property type="entry name" value="PanC"/>
    <property type="match status" value="1"/>
</dbReference>
<feature type="binding site" evidence="13">
    <location>
        <begin position="36"/>
        <end position="43"/>
    </location>
    <ligand>
        <name>ATP</name>
        <dbReference type="ChEBI" id="CHEBI:30616"/>
    </ligand>
</feature>
<dbReference type="PANTHER" id="PTHR21299:SF1">
    <property type="entry name" value="PANTOATE--BETA-ALANINE LIGASE"/>
    <property type="match status" value="1"/>
</dbReference>
<comment type="similarity">
    <text evidence="3 13">Belongs to the pantothenate synthetase family.</text>
</comment>
<dbReference type="Gene3D" id="3.30.1300.10">
    <property type="entry name" value="Pantoate-beta-alanine ligase, C-terminal domain"/>
    <property type="match status" value="1"/>
</dbReference>
<dbReference type="NCBIfam" id="TIGR00018">
    <property type="entry name" value="panC"/>
    <property type="match status" value="1"/>
</dbReference>
<dbReference type="UniPathway" id="UPA00028">
    <property type="reaction ID" value="UER00005"/>
</dbReference>
<gene>
    <name evidence="13" type="primary">panC</name>
    <name evidence="14" type="ORF">E5162_02265</name>
</gene>
<sequence>MLESLPIDAVDTVAALRRQVQSWRKDGHRIGFVPTMGALHEGHLSLVTRALEDADRVVASIFVNPAQFAQGEDFDTYPRTLESDAAKLAGAGCHLLFAPTVMEMYPNGFASSVHVEGPAFGLESQSRPHFFGGVATVVTKLLNQVQPDLAVFGEKDYQQLLVIRRLARDLDLPVDIVGAETSRDRDGLALSSRNAYLSPAERERAGRLNVILAELAREIRSGQPLEPAQMAARERAEAVFDSVDYIEVRDADTLEPIVAERVSGPARVLAAVRVGKTRLIDNMAV</sequence>
<reference evidence="14 15" key="1">
    <citation type="journal article" date="2013" name="Int. J. Syst. Evol. Microbiol.">
        <title>Marinicauda pacifica gen. nov., sp. nov., a prosthecate alphaproteobacterium of the family Hyphomonadaceae isolated from deep seawater.</title>
        <authorList>
            <person name="Zhang X.Y."/>
            <person name="Li G.W."/>
            <person name="Wang C.S."/>
            <person name="Zhang Y.J."/>
            <person name="Xu X.W."/>
            <person name="Li H."/>
            <person name="Liu A."/>
            <person name="Liu C."/>
            <person name="Xie B.B."/>
            <person name="Qin Q.L."/>
            <person name="Xu Z."/>
            <person name="Chen X.L."/>
            <person name="Zhou B.C."/>
            <person name="Zhang Y.Z."/>
        </authorList>
    </citation>
    <scope>NUCLEOTIDE SEQUENCE [LARGE SCALE GENOMIC DNA]</scope>
    <source>
        <strain evidence="14 15">P-1 km-3</strain>
    </source>
</reference>
<comment type="catalytic activity">
    <reaction evidence="11 13">
        <text>(R)-pantoate + beta-alanine + ATP = (R)-pantothenate + AMP + diphosphate + H(+)</text>
        <dbReference type="Rhea" id="RHEA:10912"/>
        <dbReference type="ChEBI" id="CHEBI:15378"/>
        <dbReference type="ChEBI" id="CHEBI:15980"/>
        <dbReference type="ChEBI" id="CHEBI:29032"/>
        <dbReference type="ChEBI" id="CHEBI:30616"/>
        <dbReference type="ChEBI" id="CHEBI:33019"/>
        <dbReference type="ChEBI" id="CHEBI:57966"/>
        <dbReference type="ChEBI" id="CHEBI:456215"/>
        <dbReference type="EC" id="6.3.2.1"/>
    </reaction>
</comment>
<keyword evidence="6 13" id="KW-0963">Cytoplasm</keyword>
<evidence type="ECO:0000256" key="4">
    <source>
        <dbReference type="ARBA" id="ARBA00012219"/>
    </source>
</evidence>
<feature type="binding site" evidence="13">
    <location>
        <position position="67"/>
    </location>
    <ligand>
        <name>beta-alanine</name>
        <dbReference type="ChEBI" id="CHEBI:57966"/>
    </ligand>
</feature>
<dbReference type="EC" id="6.3.2.1" evidence="4 13"/>
<dbReference type="SUPFAM" id="SSF52374">
    <property type="entry name" value="Nucleotidylyl transferase"/>
    <property type="match status" value="1"/>
</dbReference>
<comment type="subcellular location">
    <subcellularLocation>
        <location evidence="1 13">Cytoplasm</location>
    </subcellularLocation>
</comment>
<evidence type="ECO:0000256" key="2">
    <source>
        <dbReference type="ARBA" id="ARBA00004990"/>
    </source>
</evidence>
<dbReference type="RefSeq" id="WP_135943321.1">
    <property type="nucleotide sequence ID" value="NZ_BMEI01000001.1"/>
</dbReference>
<keyword evidence="15" id="KW-1185">Reference proteome</keyword>
<dbReference type="EMBL" id="SRXV01000001">
    <property type="protein sequence ID" value="TGY94126.1"/>
    <property type="molecule type" value="Genomic_DNA"/>
</dbReference>
<feature type="binding site" evidence="13">
    <location>
        <begin position="153"/>
        <end position="156"/>
    </location>
    <ligand>
        <name>ATP</name>
        <dbReference type="ChEBI" id="CHEBI:30616"/>
    </ligand>
</feature>
<dbReference type="GO" id="GO:0015940">
    <property type="term" value="P:pantothenate biosynthetic process"/>
    <property type="evidence" value="ECO:0007669"/>
    <property type="project" value="UniProtKB-UniRule"/>
</dbReference>
<organism evidence="14 15">
    <name type="scientific">Marinicauda pacifica</name>
    <dbReference type="NCBI Taxonomy" id="1133559"/>
    <lineage>
        <taxon>Bacteria</taxon>
        <taxon>Pseudomonadati</taxon>
        <taxon>Pseudomonadota</taxon>
        <taxon>Alphaproteobacteria</taxon>
        <taxon>Maricaulales</taxon>
        <taxon>Maricaulaceae</taxon>
        <taxon>Marinicauda</taxon>
    </lineage>
</organism>
<accession>A0A4S2HDR2</accession>
<feature type="binding site" evidence="13">
    <location>
        <position position="159"/>
    </location>
    <ligand>
        <name>(R)-pantoate</name>
        <dbReference type="ChEBI" id="CHEBI:15980"/>
    </ligand>
</feature>
<comment type="pathway">
    <text evidence="2 13">Cofactor biosynthesis; (R)-pantothenate biosynthesis; (R)-pantothenate from (R)-pantoate and beta-alanine: step 1/1.</text>
</comment>
<dbReference type="Pfam" id="PF02569">
    <property type="entry name" value="Pantoate_ligase"/>
    <property type="match status" value="1"/>
</dbReference>
<feature type="binding site" evidence="13">
    <location>
        <begin position="190"/>
        <end position="193"/>
    </location>
    <ligand>
        <name>ATP</name>
        <dbReference type="ChEBI" id="CHEBI:30616"/>
    </ligand>
</feature>
<dbReference type="GO" id="GO:0004592">
    <property type="term" value="F:pantoate-beta-alanine ligase activity"/>
    <property type="evidence" value="ECO:0007669"/>
    <property type="project" value="UniProtKB-UniRule"/>
</dbReference>
<comment type="miscellaneous">
    <text evidence="13">The reaction proceeds by a bi uni uni bi ping pong mechanism.</text>
</comment>
<dbReference type="HAMAP" id="MF_00158">
    <property type="entry name" value="PanC"/>
    <property type="match status" value="1"/>
</dbReference>
<keyword evidence="9 13" id="KW-0547">Nucleotide-binding</keyword>
<dbReference type="InterPro" id="IPR042176">
    <property type="entry name" value="Pantoate_ligase_C"/>
</dbReference>
<dbReference type="Proteomes" id="UP000305451">
    <property type="component" value="Unassembled WGS sequence"/>
</dbReference>
<comment type="caution">
    <text evidence="13">Lacks conserved residue(s) required for the propagation of feature annotation.</text>
</comment>
<evidence type="ECO:0000256" key="3">
    <source>
        <dbReference type="ARBA" id="ARBA00009256"/>
    </source>
</evidence>
<feature type="binding site" evidence="13">
    <location>
        <position position="67"/>
    </location>
    <ligand>
        <name>(R)-pantoate</name>
        <dbReference type="ChEBI" id="CHEBI:15980"/>
    </ligand>
</feature>
<dbReference type="Gene3D" id="3.40.50.620">
    <property type="entry name" value="HUPs"/>
    <property type="match status" value="1"/>
</dbReference>
<dbReference type="NCBIfam" id="TIGR00125">
    <property type="entry name" value="cyt_tran_rel"/>
    <property type="match status" value="1"/>
</dbReference>
<evidence type="ECO:0000256" key="11">
    <source>
        <dbReference type="ARBA" id="ARBA00048258"/>
    </source>
</evidence>
<keyword evidence="10 13" id="KW-0067">ATP-binding</keyword>
<keyword evidence="8 13" id="KW-0566">Pantothenate biosynthesis</keyword>
<dbReference type="OrthoDB" id="9773087at2"/>
<dbReference type="AlphaFoldDB" id="A0A4S2HDR2"/>
<evidence type="ECO:0000313" key="15">
    <source>
        <dbReference type="Proteomes" id="UP000305451"/>
    </source>
</evidence>
<protein>
    <recommendedName>
        <fullName evidence="5 13">Pantothenate synthetase</fullName>
        <shortName evidence="13">PS</shortName>
        <ecNumber evidence="4 13">6.3.2.1</ecNumber>
    </recommendedName>
    <alternativeName>
        <fullName evidence="13">Pantoate--beta-alanine ligase</fullName>
    </alternativeName>
    <alternativeName>
        <fullName evidence="13">Pantoate-activating enzyme</fullName>
    </alternativeName>
</protein>